<evidence type="ECO:0000256" key="1">
    <source>
        <dbReference type="SAM" id="SignalP"/>
    </source>
</evidence>
<dbReference type="Proteomes" id="UP000192582">
    <property type="component" value="Unassembled WGS sequence"/>
</dbReference>
<evidence type="ECO:0000313" key="3">
    <source>
        <dbReference type="Proteomes" id="UP000192582"/>
    </source>
</evidence>
<evidence type="ECO:0000313" key="2">
    <source>
        <dbReference type="EMBL" id="SMB91336.1"/>
    </source>
</evidence>
<feature type="signal peptide" evidence="1">
    <location>
        <begin position="1"/>
        <end position="25"/>
    </location>
</feature>
<gene>
    <name evidence="2" type="ORF">SAMN00790413_01098</name>
</gene>
<dbReference type="EMBL" id="FWWU01000009">
    <property type="protein sequence ID" value="SMB91336.1"/>
    <property type="molecule type" value="Genomic_DNA"/>
</dbReference>
<dbReference type="OrthoDB" id="73754at2"/>
<reference evidence="2 3" key="1">
    <citation type="submission" date="2017-04" db="EMBL/GenBank/DDBJ databases">
        <authorList>
            <person name="Afonso C.L."/>
            <person name="Miller P.J."/>
            <person name="Scott M.A."/>
            <person name="Spackman E."/>
            <person name="Goraichik I."/>
            <person name="Dimitrov K.M."/>
            <person name="Suarez D.L."/>
            <person name="Swayne D.E."/>
        </authorList>
    </citation>
    <scope>NUCLEOTIDE SEQUENCE [LARGE SCALE GENOMIC DNA]</scope>
    <source>
        <strain evidence="2 3">KR-140</strain>
    </source>
</reference>
<dbReference type="STRING" id="695939.SAMN00790413_01098"/>
<evidence type="ECO:0008006" key="4">
    <source>
        <dbReference type="Google" id="ProtNLM"/>
    </source>
</evidence>
<proteinExistence type="predicted"/>
<protein>
    <recommendedName>
        <fullName evidence="4">DUF1573 domain-containing protein</fullName>
    </recommendedName>
</protein>
<sequence length="124" mass="13221">MTLPRLARLLPLLLGAALAAGPPTAQVDLHPTFAGAMLVGRVTAGTTNELTGVWSPQGRARLLKCQPRCTTVQTVPFSGVLQLGPETPYRVVVSGEFRPGQRLKLALRFTNMQVLNVGVVVHSP</sequence>
<keyword evidence="1" id="KW-0732">Signal</keyword>
<organism evidence="2 3">
    <name type="scientific">Deinococcus hopiensis KR-140</name>
    <dbReference type="NCBI Taxonomy" id="695939"/>
    <lineage>
        <taxon>Bacteria</taxon>
        <taxon>Thermotogati</taxon>
        <taxon>Deinococcota</taxon>
        <taxon>Deinococci</taxon>
        <taxon>Deinococcales</taxon>
        <taxon>Deinococcaceae</taxon>
        <taxon>Deinococcus</taxon>
    </lineage>
</organism>
<feature type="chain" id="PRO_5012303303" description="DUF1573 domain-containing protein" evidence="1">
    <location>
        <begin position="26"/>
        <end position="124"/>
    </location>
</feature>
<dbReference type="RefSeq" id="WP_084048642.1">
    <property type="nucleotide sequence ID" value="NZ_FWWU01000009.1"/>
</dbReference>
<keyword evidence="3" id="KW-1185">Reference proteome</keyword>
<name>A0A1W1VDE4_9DEIO</name>
<dbReference type="AlphaFoldDB" id="A0A1W1VDE4"/>
<accession>A0A1W1VDE4</accession>